<proteinExistence type="predicted"/>
<evidence type="ECO:0000259" key="4">
    <source>
        <dbReference type="PROSITE" id="PS50949"/>
    </source>
</evidence>
<dbReference type="PROSITE" id="PS50949">
    <property type="entry name" value="HTH_GNTR"/>
    <property type="match status" value="1"/>
</dbReference>
<sequence>MLFPEERNALQDLVFSQPLYQQLYESLKKSILTGEFQSGSKIIVTKLAAEYNISRTPMREALRQLQNEGLLVQDGPGLRVIELNIDDFKDLYDCRVALEKEVMKAVTNVADQELINRVEKLLDEADQALGNREYLQLLQLNTDFHDTLLKACPNKRAIQFVQQVRSLLLIYRAKILYNYDSNKEIINEHRQILESLKKGDVQDVIKQVESHLNNDVERGREVIDL</sequence>
<accession>A0A7T7CH32</accession>
<dbReference type="InterPro" id="IPR036390">
    <property type="entry name" value="WH_DNA-bd_sf"/>
</dbReference>
<dbReference type="Gene3D" id="1.20.120.530">
    <property type="entry name" value="GntR ligand-binding domain-like"/>
    <property type="match status" value="1"/>
</dbReference>
<dbReference type="SMART" id="SM00345">
    <property type="entry name" value="HTH_GNTR"/>
    <property type="match status" value="1"/>
</dbReference>
<dbReference type="PANTHER" id="PTHR43537:SF5">
    <property type="entry name" value="UXU OPERON TRANSCRIPTIONAL REGULATOR"/>
    <property type="match status" value="1"/>
</dbReference>
<dbReference type="InterPro" id="IPR036388">
    <property type="entry name" value="WH-like_DNA-bd_sf"/>
</dbReference>
<feature type="domain" description="HTH gntR-type" evidence="4">
    <location>
        <begin position="17"/>
        <end position="83"/>
    </location>
</feature>
<dbReference type="InterPro" id="IPR011711">
    <property type="entry name" value="GntR_C"/>
</dbReference>
<dbReference type="GO" id="GO:0003677">
    <property type="term" value="F:DNA binding"/>
    <property type="evidence" value="ECO:0007669"/>
    <property type="project" value="UniProtKB-KW"/>
</dbReference>
<dbReference type="KEGG" id="scib:HUG20_02545"/>
<gene>
    <name evidence="5" type="ORF">HUG20_02545</name>
</gene>
<dbReference type="SUPFAM" id="SSF48008">
    <property type="entry name" value="GntR ligand-binding domain-like"/>
    <property type="match status" value="1"/>
</dbReference>
<keyword evidence="1" id="KW-0805">Transcription regulation</keyword>
<evidence type="ECO:0000256" key="3">
    <source>
        <dbReference type="ARBA" id="ARBA00023163"/>
    </source>
</evidence>
<organism evidence="5 6">
    <name type="scientific">Salicibibacter cibi</name>
    <dbReference type="NCBI Taxonomy" id="2743001"/>
    <lineage>
        <taxon>Bacteria</taxon>
        <taxon>Bacillati</taxon>
        <taxon>Bacillota</taxon>
        <taxon>Bacilli</taxon>
        <taxon>Bacillales</taxon>
        <taxon>Bacillaceae</taxon>
        <taxon>Salicibibacter</taxon>
    </lineage>
</organism>
<evidence type="ECO:0000313" key="6">
    <source>
        <dbReference type="Proteomes" id="UP000595349"/>
    </source>
</evidence>
<protein>
    <submittedName>
        <fullName evidence="5">GntR family transcriptional regulator</fullName>
    </submittedName>
</protein>
<dbReference type="Gene3D" id="1.10.10.10">
    <property type="entry name" value="Winged helix-like DNA-binding domain superfamily/Winged helix DNA-binding domain"/>
    <property type="match status" value="1"/>
</dbReference>
<name>A0A7T7CH32_9BACI</name>
<dbReference type="CDD" id="cd07377">
    <property type="entry name" value="WHTH_GntR"/>
    <property type="match status" value="1"/>
</dbReference>
<keyword evidence="6" id="KW-1185">Reference proteome</keyword>
<dbReference type="InterPro" id="IPR008920">
    <property type="entry name" value="TF_FadR/GntR_C"/>
</dbReference>
<dbReference type="SMART" id="SM00895">
    <property type="entry name" value="FCD"/>
    <property type="match status" value="1"/>
</dbReference>
<dbReference type="SUPFAM" id="SSF46785">
    <property type="entry name" value="Winged helix' DNA-binding domain"/>
    <property type="match status" value="1"/>
</dbReference>
<dbReference type="AlphaFoldDB" id="A0A7T7CH32"/>
<dbReference type="Pfam" id="PF00392">
    <property type="entry name" value="GntR"/>
    <property type="match status" value="1"/>
</dbReference>
<dbReference type="Proteomes" id="UP000595349">
    <property type="component" value="Chromosome"/>
</dbReference>
<dbReference type="InterPro" id="IPR000524">
    <property type="entry name" value="Tscrpt_reg_HTH_GntR"/>
</dbReference>
<evidence type="ECO:0000313" key="5">
    <source>
        <dbReference type="EMBL" id="QQK81828.1"/>
    </source>
</evidence>
<keyword evidence="2" id="KW-0238">DNA-binding</keyword>
<dbReference type="GO" id="GO:0003700">
    <property type="term" value="F:DNA-binding transcription factor activity"/>
    <property type="evidence" value="ECO:0007669"/>
    <property type="project" value="InterPro"/>
</dbReference>
<dbReference type="EMBL" id="CP054706">
    <property type="protein sequence ID" value="QQK81828.1"/>
    <property type="molecule type" value="Genomic_DNA"/>
</dbReference>
<reference evidence="5 6" key="1">
    <citation type="submission" date="2020-06" db="EMBL/GenBank/DDBJ databases">
        <title>Genomic analysis of Salicibibacter sp. NKC21-4.</title>
        <authorList>
            <person name="Oh Y.J."/>
        </authorList>
    </citation>
    <scope>NUCLEOTIDE SEQUENCE [LARGE SCALE GENOMIC DNA]</scope>
    <source>
        <strain evidence="5 6">NKC21-4</strain>
    </source>
</reference>
<evidence type="ECO:0000256" key="1">
    <source>
        <dbReference type="ARBA" id="ARBA00023015"/>
    </source>
</evidence>
<keyword evidence="3" id="KW-0804">Transcription</keyword>
<dbReference type="Pfam" id="PF07729">
    <property type="entry name" value="FCD"/>
    <property type="match status" value="1"/>
</dbReference>
<dbReference type="PANTHER" id="PTHR43537">
    <property type="entry name" value="TRANSCRIPTIONAL REGULATOR, GNTR FAMILY"/>
    <property type="match status" value="1"/>
</dbReference>
<evidence type="ECO:0000256" key="2">
    <source>
        <dbReference type="ARBA" id="ARBA00023125"/>
    </source>
</evidence>